<dbReference type="GO" id="GO:0005737">
    <property type="term" value="C:cytoplasm"/>
    <property type="evidence" value="ECO:0007669"/>
    <property type="project" value="TreeGrafter"/>
</dbReference>
<sequence>MAKILLLLAQSGFQTKEYGDTRHVLAHAGHMVMTASRDGGIARSTADEGVITDVALADVHATDFDGVFVIGGPGCLTHLDNEETVRIIREAKESETMLYGAICVAPRILAKAGLLRGVRITGWDNDGKLEAICENGGCIHTAQSVTRDGRVITANGPMAAADWGEVIVTALSEQSL</sequence>
<proteinExistence type="predicted"/>
<dbReference type="AlphaFoldDB" id="A0A1G2CTZ0"/>
<dbReference type="Pfam" id="PF01965">
    <property type="entry name" value="DJ-1_PfpI"/>
    <property type="match status" value="1"/>
</dbReference>
<evidence type="ECO:0000259" key="1">
    <source>
        <dbReference type="Pfam" id="PF01965"/>
    </source>
</evidence>
<dbReference type="Proteomes" id="UP000177122">
    <property type="component" value="Unassembled WGS sequence"/>
</dbReference>
<dbReference type="EMBL" id="MHLI01000019">
    <property type="protein sequence ID" value="OGZ04844.1"/>
    <property type="molecule type" value="Genomic_DNA"/>
</dbReference>
<reference evidence="2 3" key="1">
    <citation type="journal article" date="2016" name="Nat. Commun.">
        <title>Thousands of microbial genomes shed light on interconnected biogeochemical processes in an aquifer system.</title>
        <authorList>
            <person name="Anantharaman K."/>
            <person name="Brown C.T."/>
            <person name="Hug L.A."/>
            <person name="Sharon I."/>
            <person name="Castelle C.J."/>
            <person name="Probst A.J."/>
            <person name="Thomas B.C."/>
            <person name="Singh A."/>
            <person name="Wilkins M.J."/>
            <person name="Karaoz U."/>
            <person name="Brodie E.L."/>
            <person name="Williams K.H."/>
            <person name="Hubbard S.S."/>
            <person name="Banfield J.F."/>
        </authorList>
    </citation>
    <scope>NUCLEOTIDE SEQUENCE [LARGE SCALE GENOMIC DNA]</scope>
</reference>
<gene>
    <name evidence="2" type="ORF">A2845_05120</name>
</gene>
<evidence type="ECO:0000313" key="2">
    <source>
        <dbReference type="EMBL" id="OGZ04844.1"/>
    </source>
</evidence>
<dbReference type="PANTHER" id="PTHR48094">
    <property type="entry name" value="PROTEIN/NUCLEIC ACID DEGLYCASE DJ-1-RELATED"/>
    <property type="match status" value="1"/>
</dbReference>
<accession>A0A1G2CTZ0</accession>
<dbReference type="InterPro" id="IPR029062">
    <property type="entry name" value="Class_I_gatase-like"/>
</dbReference>
<dbReference type="InterPro" id="IPR050325">
    <property type="entry name" value="Prot/Nucl_acid_deglycase"/>
</dbReference>
<dbReference type="Gene3D" id="3.40.50.880">
    <property type="match status" value="1"/>
</dbReference>
<comment type="caution">
    <text evidence="2">The sequence shown here is derived from an EMBL/GenBank/DDBJ whole genome shotgun (WGS) entry which is preliminary data.</text>
</comment>
<protein>
    <recommendedName>
        <fullName evidence="1">DJ-1/PfpI domain-containing protein</fullName>
    </recommendedName>
</protein>
<feature type="domain" description="DJ-1/PfpI" evidence="1">
    <location>
        <begin position="3"/>
        <end position="169"/>
    </location>
</feature>
<dbReference type="InterPro" id="IPR002818">
    <property type="entry name" value="DJ-1/PfpI"/>
</dbReference>
<dbReference type="SUPFAM" id="SSF52317">
    <property type="entry name" value="Class I glutamine amidotransferase-like"/>
    <property type="match status" value="1"/>
</dbReference>
<organism evidence="2 3">
    <name type="scientific">Candidatus Lloydbacteria bacterium RIFCSPHIGHO2_01_FULL_49_22</name>
    <dbReference type="NCBI Taxonomy" id="1798658"/>
    <lineage>
        <taxon>Bacteria</taxon>
        <taxon>Candidatus Lloydiibacteriota</taxon>
    </lineage>
</organism>
<evidence type="ECO:0000313" key="3">
    <source>
        <dbReference type="Proteomes" id="UP000177122"/>
    </source>
</evidence>
<name>A0A1G2CTZ0_9BACT</name>